<proteinExistence type="inferred from homology"/>
<dbReference type="GO" id="GO:0005737">
    <property type="term" value="C:cytoplasm"/>
    <property type="evidence" value="ECO:0007669"/>
    <property type="project" value="UniProtKB-SubCell"/>
</dbReference>
<evidence type="ECO:0000256" key="3">
    <source>
        <dbReference type="ARBA" id="ARBA00023242"/>
    </source>
</evidence>
<dbReference type="InterPro" id="IPR035206">
    <property type="entry name" value="Proteasome_beta2"/>
</dbReference>
<dbReference type="InterPro" id="IPR023333">
    <property type="entry name" value="Proteasome_suB-type"/>
</dbReference>
<gene>
    <name evidence="5" type="ORF">ASEP1449_LOCUS2322</name>
</gene>
<dbReference type="PANTHER" id="PTHR32194">
    <property type="entry name" value="METALLOPROTEASE TLDD"/>
    <property type="match status" value="1"/>
</dbReference>
<evidence type="ECO:0000256" key="2">
    <source>
        <dbReference type="ARBA" id="ARBA00022942"/>
    </source>
</evidence>
<accession>A0A7S2XJE8</accession>
<reference evidence="5" key="1">
    <citation type="submission" date="2021-01" db="EMBL/GenBank/DDBJ databases">
        <authorList>
            <person name="Corre E."/>
            <person name="Pelletier E."/>
            <person name="Niang G."/>
            <person name="Scheremetjew M."/>
            <person name="Finn R."/>
            <person name="Kale V."/>
            <person name="Holt S."/>
            <person name="Cochrane G."/>
            <person name="Meng A."/>
            <person name="Brown T."/>
            <person name="Cohen L."/>
        </authorList>
    </citation>
    <scope>NUCLEOTIDE SEQUENCE</scope>
    <source>
        <strain evidence="5">CCMP2084</strain>
    </source>
</reference>
<dbReference type="PANTHER" id="PTHR32194:SF2">
    <property type="entry name" value="PROTEASOME SUBUNIT BETA TYPE-1"/>
    <property type="match status" value="1"/>
</dbReference>
<dbReference type="AlphaFoldDB" id="A0A7S2XJE8"/>
<evidence type="ECO:0000256" key="1">
    <source>
        <dbReference type="ARBA" id="ARBA00022490"/>
    </source>
</evidence>
<evidence type="ECO:0000256" key="4">
    <source>
        <dbReference type="RuleBase" id="RU004203"/>
    </source>
</evidence>
<comment type="function">
    <text evidence="4">Component of the proteasome, a multicatalytic proteinase complex which is characterized by its ability to cleave peptides with Arg, Phe, Tyr, Leu, and Glu adjacent to the leaving group at neutral or slightly basic pH. The proteasome has an ATP-dependent proteolytic activity.</text>
</comment>
<organism evidence="5">
    <name type="scientific">Attheya septentrionalis</name>
    <dbReference type="NCBI Taxonomy" id="420275"/>
    <lineage>
        <taxon>Eukaryota</taxon>
        <taxon>Sar</taxon>
        <taxon>Stramenopiles</taxon>
        <taxon>Ochrophyta</taxon>
        <taxon>Bacillariophyta</taxon>
        <taxon>Coscinodiscophyceae</taxon>
        <taxon>Chaetocerotophycidae</taxon>
        <taxon>Chaetocerotales</taxon>
        <taxon>Attheyaceae</taxon>
        <taxon>Attheya</taxon>
    </lineage>
</organism>
<name>A0A7S2XJE8_9STRA</name>
<evidence type="ECO:0000313" key="5">
    <source>
        <dbReference type="EMBL" id="CAD9810499.1"/>
    </source>
</evidence>
<dbReference type="GO" id="GO:0005634">
    <property type="term" value="C:nucleus"/>
    <property type="evidence" value="ECO:0007669"/>
    <property type="project" value="UniProtKB-SubCell"/>
</dbReference>
<keyword evidence="3 4" id="KW-0539">Nucleus</keyword>
<dbReference type="Gene3D" id="3.60.20.10">
    <property type="entry name" value="Glutamine Phosphoribosylpyrophosphate, subunit 1, domain 1"/>
    <property type="match status" value="1"/>
</dbReference>
<dbReference type="CDD" id="cd03758">
    <property type="entry name" value="proteasome_beta_type_2"/>
    <property type="match status" value="1"/>
</dbReference>
<comment type="subcellular location">
    <subcellularLocation>
        <location evidence="4">Cytoplasm</location>
    </subcellularLocation>
    <subcellularLocation>
        <location evidence="4">Nucleus</location>
    </subcellularLocation>
</comment>
<dbReference type="EMBL" id="HBHQ01003517">
    <property type="protein sequence ID" value="CAD9810499.1"/>
    <property type="molecule type" value="Transcribed_RNA"/>
</dbReference>
<dbReference type="InterPro" id="IPR001353">
    <property type="entry name" value="Proteasome_sua/b"/>
</dbReference>
<comment type="subunit">
    <text evidence="4">Component of the proteasome complex.</text>
</comment>
<sequence>MDTVFGVSYEGGVVIAADQSNARSILTYQSNLDKVTELSSHSAMGVAGPNSDLVNFTQYIAKNFKLYELSNDGMQLSTAAQANFCRGELATALRKGPFQVNVLLGGFDEGVGGSLYFLDYMGAMQKVPYGCQGYAGAFCLSVMDRQWTKGLDEAEAVAIVEKCIQELKTRFLISQPNFMIKVINKDGVKVHSFGADPTDN</sequence>
<dbReference type="InterPro" id="IPR029055">
    <property type="entry name" value="Ntn_hydrolases_N"/>
</dbReference>
<dbReference type="PROSITE" id="PS00854">
    <property type="entry name" value="PROTEASOME_BETA_1"/>
    <property type="match status" value="1"/>
</dbReference>
<protein>
    <recommendedName>
        <fullName evidence="4">Proteasome subunit beta</fullName>
    </recommendedName>
</protein>
<dbReference type="GO" id="GO:0010498">
    <property type="term" value="P:proteasomal protein catabolic process"/>
    <property type="evidence" value="ECO:0007669"/>
    <property type="project" value="InterPro"/>
</dbReference>
<dbReference type="GO" id="GO:0005839">
    <property type="term" value="C:proteasome core complex"/>
    <property type="evidence" value="ECO:0007669"/>
    <property type="project" value="InterPro"/>
</dbReference>
<dbReference type="InterPro" id="IPR016050">
    <property type="entry name" value="Proteasome_bsu_CS"/>
</dbReference>
<comment type="similarity">
    <text evidence="4">Belongs to the peptidase T1B family.</text>
</comment>
<dbReference type="PROSITE" id="PS51476">
    <property type="entry name" value="PROTEASOME_BETA_2"/>
    <property type="match status" value="1"/>
</dbReference>
<dbReference type="SUPFAM" id="SSF56235">
    <property type="entry name" value="N-terminal nucleophile aminohydrolases (Ntn hydrolases)"/>
    <property type="match status" value="1"/>
</dbReference>
<keyword evidence="2 4" id="KW-0647">Proteasome</keyword>
<dbReference type="Pfam" id="PF00227">
    <property type="entry name" value="Proteasome"/>
    <property type="match status" value="1"/>
</dbReference>
<keyword evidence="1 4" id="KW-0963">Cytoplasm</keyword>